<feature type="compositionally biased region" description="Basic and acidic residues" evidence="1">
    <location>
        <begin position="422"/>
        <end position="443"/>
    </location>
</feature>
<feature type="compositionally biased region" description="Gly residues" evidence="1">
    <location>
        <begin position="234"/>
        <end position="245"/>
    </location>
</feature>
<organism evidence="2 3">
    <name type="scientific">Sinosporangium album</name>
    <dbReference type="NCBI Taxonomy" id="504805"/>
    <lineage>
        <taxon>Bacteria</taxon>
        <taxon>Bacillati</taxon>
        <taxon>Actinomycetota</taxon>
        <taxon>Actinomycetes</taxon>
        <taxon>Streptosporangiales</taxon>
        <taxon>Streptosporangiaceae</taxon>
        <taxon>Sinosporangium</taxon>
    </lineage>
</organism>
<dbReference type="Proteomes" id="UP000198923">
    <property type="component" value="Unassembled WGS sequence"/>
</dbReference>
<evidence type="ECO:0000313" key="3">
    <source>
        <dbReference type="Proteomes" id="UP000198923"/>
    </source>
</evidence>
<proteinExistence type="predicted"/>
<feature type="compositionally biased region" description="Low complexity" evidence="1">
    <location>
        <begin position="362"/>
        <end position="377"/>
    </location>
</feature>
<feature type="compositionally biased region" description="Low complexity" evidence="1">
    <location>
        <begin position="248"/>
        <end position="265"/>
    </location>
</feature>
<feature type="compositionally biased region" description="Basic and acidic residues" evidence="1">
    <location>
        <begin position="451"/>
        <end position="468"/>
    </location>
</feature>
<feature type="region of interest" description="Disordered" evidence="1">
    <location>
        <begin position="142"/>
        <end position="479"/>
    </location>
</feature>
<reference evidence="2 3" key="1">
    <citation type="submission" date="2016-10" db="EMBL/GenBank/DDBJ databases">
        <authorList>
            <person name="de Groot N.N."/>
        </authorList>
    </citation>
    <scope>NUCLEOTIDE SEQUENCE [LARGE SCALE GENOMIC DNA]</scope>
    <source>
        <strain evidence="2 3">CPCC 201354</strain>
    </source>
</reference>
<feature type="compositionally biased region" description="Basic residues" evidence="1">
    <location>
        <begin position="469"/>
        <end position="479"/>
    </location>
</feature>
<keyword evidence="3" id="KW-1185">Reference proteome</keyword>
<feature type="compositionally biased region" description="Low complexity" evidence="1">
    <location>
        <begin position="272"/>
        <end position="305"/>
    </location>
</feature>
<gene>
    <name evidence="2" type="ORF">SAMN05421505_101297</name>
</gene>
<feature type="compositionally biased region" description="Low complexity" evidence="1">
    <location>
        <begin position="150"/>
        <end position="163"/>
    </location>
</feature>
<protein>
    <submittedName>
        <fullName evidence="2">Uncharacterized protein</fullName>
    </submittedName>
</protein>
<dbReference type="AlphaFoldDB" id="A0A1G7R804"/>
<dbReference type="EMBL" id="FNCN01000001">
    <property type="protein sequence ID" value="SDG06926.1"/>
    <property type="molecule type" value="Genomic_DNA"/>
</dbReference>
<feature type="region of interest" description="Disordered" evidence="1">
    <location>
        <begin position="45"/>
        <end position="102"/>
    </location>
</feature>
<feature type="compositionally biased region" description="Low complexity" evidence="1">
    <location>
        <begin position="171"/>
        <end position="184"/>
    </location>
</feature>
<dbReference type="STRING" id="504805.SAMN05421505_101297"/>
<evidence type="ECO:0000313" key="2">
    <source>
        <dbReference type="EMBL" id="SDG06926.1"/>
    </source>
</evidence>
<evidence type="ECO:0000256" key="1">
    <source>
        <dbReference type="SAM" id="MobiDB-lite"/>
    </source>
</evidence>
<name>A0A1G7R804_9ACTN</name>
<accession>A0A1G7R804</accession>
<sequence>MLRVTWHEGTLVLSLWRGEMCTASFRMPLEDVDRLLDTLDEGFAEASGVAPEEGEDGGYAEEGGYPGTGQYVRPEGPPQGHYDAETQVSPAVEERSAPTVGPNDVLVARGAERPVGGYPGPGEVVPRENMIVGDALPYGQADAEPVYQMPGGPFRSPAASAPPRTDPHGFAAQSAQSAQPAHAADPGYGSQPLSGPHTGSYGTPPQQRPAADEPYDMPGRQAPDPYGRQADPYGGPGDSYPGLGGQSADPYAARPRADQAADPFAGTTYGTPRGARAEAPAEPYAADPYASDGYAGDGYGADAYAQQQHYGPGDPGTSETYGRRRRPEPSDAYPGRQYGTDAGGSYGQPHQHGVPPDPYGVPADPYGAAGPQAQAYGSQGGPLDAVDPLGMRHPGGADYAQPDIDTHMPRPYVPDQMYTTGERMRPEQEHGGYGDPGYDRQYDEPGYDQAPEPRGERGGRGGRGERRGERRRRGERHDW</sequence>